<protein>
    <submittedName>
        <fullName evidence="3">Alpha/beta hydrolase fold domain-containing protein</fullName>
    </submittedName>
</protein>
<feature type="domain" description="BD-FAE-like" evidence="2">
    <location>
        <begin position="52"/>
        <end position="245"/>
    </location>
</feature>
<proteinExistence type="predicted"/>
<comment type="caution">
    <text evidence="3">The sequence shown here is derived from an EMBL/GenBank/DDBJ whole genome shotgun (WGS) entry which is preliminary data.</text>
</comment>
<gene>
    <name evidence="3" type="ORF">ACFFU9_15690</name>
</gene>
<dbReference type="PROSITE" id="PS51257">
    <property type="entry name" value="PROKAR_LIPOPROTEIN"/>
    <property type="match status" value="1"/>
</dbReference>
<sequence>MKAIKPVFFYIIVGLTTFSCSKDTDNTTILPLVEPYHEQDVYYGPGKDQSFDIYLPANRNSDTKTIILVHGGGWSGGDKKDMNAFKDLILQEFPSLAIVNMNYRLADHVHAPYPMQIDDITTVVDELKNRKNDYNISEKIGFIGTSAGAHLALLWSYAFSTHKNVEMVCSMVGPTNFTDPAYLNNTNPELQGMIDLFGIKPEIPFLKKISPYHQATASSPPTILFYGAKDPLIPVTQGTAMRDKLISLNVSHEFILYSNGGHGWVGPDLLDTWIKLKTFMQAHL</sequence>
<dbReference type="Proteomes" id="UP001589585">
    <property type="component" value="Unassembled WGS sequence"/>
</dbReference>
<name>A0ABV5FFF0_9FLAO</name>
<dbReference type="PANTHER" id="PTHR48081">
    <property type="entry name" value="AB HYDROLASE SUPERFAMILY PROTEIN C4A8.06C"/>
    <property type="match status" value="1"/>
</dbReference>
<dbReference type="Pfam" id="PF20434">
    <property type="entry name" value="BD-FAE"/>
    <property type="match status" value="1"/>
</dbReference>
<dbReference type="SUPFAM" id="SSF53474">
    <property type="entry name" value="alpha/beta-Hydrolases"/>
    <property type="match status" value="1"/>
</dbReference>
<evidence type="ECO:0000313" key="4">
    <source>
        <dbReference type="Proteomes" id="UP001589585"/>
    </source>
</evidence>
<dbReference type="RefSeq" id="WP_379862432.1">
    <property type="nucleotide sequence ID" value="NZ_JBHMFC010000105.1"/>
</dbReference>
<keyword evidence="1 3" id="KW-0378">Hydrolase</keyword>
<dbReference type="InterPro" id="IPR029058">
    <property type="entry name" value="AB_hydrolase_fold"/>
</dbReference>
<dbReference type="PANTHER" id="PTHR48081:SF33">
    <property type="entry name" value="KYNURENINE FORMAMIDASE"/>
    <property type="match status" value="1"/>
</dbReference>
<dbReference type="GO" id="GO:0016787">
    <property type="term" value="F:hydrolase activity"/>
    <property type="evidence" value="ECO:0007669"/>
    <property type="project" value="UniProtKB-KW"/>
</dbReference>
<evidence type="ECO:0000313" key="3">
    <source>
        <dbReference type="EMBL" id="MFB9058187.1"/>
    </source>
</evidence>
<evidence type="ECO:0000259" key="2">
    <source>
        <dbReference type="Pfam" id="PF20434"/>
    </source>
</evidence>
<evidence type="ECO:0000256" key="1">
    <source>
        <dbReference type="ARBA" id="ARBA00022801"/>
    </source>
</evidence>
<dbReference type="EMBL" id="JBHMFC010000105">
    <property type="protein sequence ID" value="MFB9058187.1"/>
    <property type="molecule type" value="Genomic_DNA"/>
</dbReference>
<organism evidence="3 4">
    <name type="scientific">Mariniflexile ostreae</name>
    <dbReference type="NCBI Taxonomy" id="1520892"/>
    <lineage>
        <taxon>Bacteria</taxon>
        <taxon>Pseudomonadati</taxon>
        <taxon>Bacteroidota</taxon>
        <taxon>Flavobacteriia</taxon>
        <taxon>Flavobacteriales</taxon>
        <taxon>Flavobacteriaceae</taxon>
        <taxon>Mariniflexile</taxon>
    </lineage>
</organism>
<accession>A0ABV5FFF0</accession>
<dbReference type="InterPro" id="IPR049492">
    <property type="entry name" value="BD-FAE-like_dom"/>
</dbReference>
<dbReference type="InterPro" id="IPR050300">
    <property type="entry name" value="GDXG_lipolytic_enzyme"/>
</dbReference>
<reference evidence="3 4" key="1">
    <citation type="submission" date="2024-09" db="EMBL/GenBank/DDBJ databases">
        <authorList>
            <person name="Sun Q."/>
            <person name="Mori K."/>
        </authorList>
    </citation>
    <scope>NUCLEOTIDE SEQUENCE [LARGE SCALE GENOMIC DNA]</scope>
    <source>
        <strain evidence="3 4">CECT 8622</strain>
    </source>
</reference>
<keyword evidence="4" id="KW-1185">Reference proteome</keyword>
<dbReference type="Gene3D" id="3.40.50.1820">
    <property type="entry name" value="alpha/beta hydrolase"/>
    <property type="match status" value="1"/>
</dbReference>